<organism evidence="2 3">
    <name type="scientific">Albidovulum marisflavi</name>
    <dbReference type="NCBI Taxonomy" id="2984159"/>
    <lineage>
        <taxon>Bacteria</taxon>
        <taxon>Pseudomonadati</taxon>
        <taxon>Pseudomonadota</taxon>
        <taxon>Alphaproteobacteria</taxon>
        <taxon>Rhodobacterales</taxon>
        <taxon>Paracoccaceae</taxon>
        <taxon>Albidovulum</taxon>
    </lineage>
</organism>
<dbReference type="Proteomes" id="UP001652542">
    <property type="component" value="Unassembled WGS sequence"/>
</dbReference>
<sequence>MPMPDVAAGPGTVFAAIARVAGCIAILAPRDKFTIARMVAIDVAQFVPVRGLWSCSWSRIGVYLALAGQI</sequence>
<dbReference type="RefSeq" id="WP_263735862.1">
    <property type="nucleotide sequence ID" value="NZ_JAOWKY010000005.1"/>
</dbReference>
<keyword evidence="1" id="KW-1133">Transmembrane helix</keyword>
<keyword evidence="1" id="KW-0472">Membrane</keyword>
<evidence type="ECO:0000256" key="1">
    <source>
        <dbReference type="SAM" id="Phobius"/>
    </source>
</evidence>
<feature type="transmembrane region" description="Helical" evidence="1">
    <location>
        <begin position="6"/>
        <end position="28"/>
    </location>
</feature>
<name>A0ABT2ZGE7_9RHOB</name>
<evidence type="ECO:0000313" key="2">
    <source>
        <dbReference type="EMBL" id="MCV2870186.1"/>
    </source>
</evidence>
<keyword evidence="1" id="KW-0812">Transmembrane</keyword>
<reference evidence="2 3" key="1">
    <citation type="submission" date="2022-10" db="EMBL/GenBank/DDBJ databases">
        <title>Defluviimonas sp. nov., isolated from ocean surface water.</title>
        <authorList>
            <person name="He W."/>
            <person name="Wang L."/>
            <person name="Zhang D.-F."/>
        </authorList>
    </citation>
    <scope>NUCLEOTIDE SEQUENCE [LARGE SCALE GENOMIC DNA]</scope>
    <source>
        <strain evidence="2 3">WL0002</strain>
    </source>
</reference>
<keyword evidence="3" id="KW-1185">Reference proteome</keyword>
<accession>A0ABT2ZGE7</accession>
<proteinExistence type="predicted"/>
<gene>
    <name evidence="2" type="ORF">OEW28_16265</name>
</gene>
<dbReference type="EMBL" id="JAOWKY010000005">
    <property type="protein sequence ID" value="MCV2870186.1"/>
    <property type="molecule type" value="Genomic_DNA"/>
</dbReference>
<comment type="caution">
    <text evidence="2">The sequence shown here is derived from an EMBL/GenBank/DDBJ whole genome shotgun (WGS) entry which is preliminary data.</text>
</comment>
<evidence type="ECO:0000313" key="3">
    <source>
        <dbReference type="Proteomes" id="UP001652542"/>
    </source>
</evidence>
<protein>
    <submittedName>
        <fullName evidence="2">Uncharacterized protein</fullName>
    </submittedName>
</protein>